<sequence>MKLTDVGAPDRSFSRWLSDDEIGQVIAHKRGWRLAPDGRVIAGKILHRTIASSLAALSSAAVANRWASRPAEPRSDGSGPTHMMWGIVDARSDAEIAEQI</sequence>
<accession>A0A4V3INX6</accession>
<name>A0A4V3INX6_9MICO</name>
<keyword evidence="2" id="KW-1185">Reference proteome</keyword>
<dbReference type="OrthoDB" id="5116956at2"/>
<evidence type="ECO:0000313" key="1">
    <source>
        <dbReference type="EMBL" id="TFD24821.1"/>
    </source>
</evidence>
<reference evidence="1 2" key="1">
    <citation type="submission" date="2019-03" db="EMBL/GenBank/DDBJ databases">
        <title>Genomics of glacier-inhabiting Cryobacterium strains.</title>
        <authorList>
            <person name="Liu Q."/>
            <person name="Xin Y.-H."/>
        </authorList>
    </citation>
    <scope>NUCLEOTIDE SEQUENCE [LARGE SCALE GENOMIC DNA]</scope>
    <source>
        <strain evidence="1 2">TMT1-1</strain>
    </source>
</reference>
<dbReference type="AlphaFoldDB" id="A0A4V3INX6"/>
<proteinExistence type="predicted"/>
<dbReference type="Proteomes" id="UP000298424">
    <property type="component" value="Unassembled WGS sequence"/>
</dbReference>
<organism evidence="1 2">
    <name type="scientific">Cryobacterium lyxosi</name>
    <dbReference type="NCBI Taxonomy" id="1259228"/>
    <lineage>
        <taxon>Bacteria</taxon>
        <taxon>Bacillati</taxon>
        <taxon>Actinomycetota</taxon>
        <taxon>Actinomycetes</taxon>
        <taxon>Micrococcales</taxon>
        <taxon>Microbacteriaceae</taxon>
        <taxon>Cryobacterium</taxon>
    </lineage>
</organism>
<dbReference type="EMBL" id="SOGT01000013">
    <property type="protein sequence ID" value="TFD24821.1"/>
    <property type="molecule type" value="Genomic_DNA"/>
</dbReference>
<comment type="caution">
    <text evidence="1">The sequence shown here is derived from an EMBL/GenBank/DDBJ whole genome shotgun (WGS) entry which is preliminary data.</text>
</comment>
<protein>
    <submittedName>
        <fullName evidence="1">Uncharacterized protein</fullName>
    </submittedName>
</protein>
<gene>
    <name evidence="1" type="ORF">E3T27_12530</name>
</gene>
<dbReference type="RefSeq" id="WP_104195819.1">
    <property type="nucleotide sequence ID" value="NZ_SOGT01000013.1"/>
</dbReference>
<evidence type="ECO:0000313" key="2">
    <source>
        <dbReference type="Proteomes" id="UP000298424"/>
    </source>
</evidence>